<dbReference type="InterPro" id="IPR008949">
    <property type="entry name" value="Isoprenoid_synthase_dom_sf"/>
</dbReference>
<dbReference type="InterPro" id="IPR002060">
    <property type="entry name" value="Squ/phyt_synthse"/>
</dbReference>
<evidence type="ECO:0000256" key="2">
    <source>
        <dbReference type="ARBA" id="ARBA00022679"/>
    </source>
</evidence>
<dbReference type="PANTHER" id="PTHR31480">
    <property type="entry name" value="BIFUNCTIONAL LYCOPENE CYCLASE/PHYTOENE SYNTHASE"/>
    <property type="match status" value="1"/>
</dbReference>
<evidence type="ECO:0000313" key="4">
    <source>
        <dbReference type="Proteomes" id="UP000620075"/>
    </source>
</evidence>
<name>A0A934N5P5_9BACT</name>
<dbReference type="Proteomes" id="UP000620075">
    <property type="component" value="Unassembled WGS sequence"/>
</dbReference>
<dbReference type="PROSITE" id="PS01044">
    <property type="entry name" value="SQUALEN_PHYTOEN_SYN_1"/>
    <property type="match status" value="1"/>
</dbReference>
<evidence type="ECO:0000256" key="1">
    <source>
        <dbReference type="ARBA" id="ARBA00004829"/>
    </source>
</evidence>
<dbReference type="GO" id="GO:0016765">
    <property type="term" value="F:transferase activity, transferring alkyl or aryl (other than methyl) groups"/>
    <property type="evidence" value="ECO:0007669"/>
    <property type="project" value="InterPro"/>
</dbReference>
<dbReference type="GO" id="GO:0008299">
    <property type="term" value="P:isoprenoid biosynthetic process"/>
    <property type="evidence" value="ECO:0007669"/>
    <property type="project" value="UniProtKB-ARBA"/>
</dbReference>
<proteinExistence type="predicted"/>
<comment type="pathway">
    <text evidence="1">Carotenoid biosynthesis.</text>
</comment>
<accession>A0A934N5P5</accession>
<dbReference type="SUPFAM" id="SSF48576">
    <property type="entry name" value="Terpenoid synthases"/>
    <property type="match status" value="1"/>
</dbReference>
<protein>
    <submittedName>
        <fullName evidence="3">Squalene/phytoene synthase family protein</fullName>
    </submittedName>
</protein>
<gene>
    <name evidence="3" type="ORF">JF888_00100</name>
</gene>
<evidence type="ECO:0000313" key="3">
    <source>
        <dbReference type="EMBL" id="MBJ7601595.1"/>
    </source>
</evidence>
<reference evidence="3 4" key="1">
    <citation type="submission" date="2020-10" db="EMBL/GenBank/DDBJ databases">
        <title>Ca. Dormibacterota MAGs.</title>
        <authorList>
            <person name="Montgomery K."/>
        </authorList>
    </citation>
    <scope>NUCLEOTIDE SEQUENCE [LARGE SCALE GENOMIC DNA]</scope>
    <source>
        <strain evidence="3">SC8811_S16_3</strain>
    </source>
</reference>
<dbReference type="AlphaFoldDB" id="A0A934N5P5"/>
<dbReference type="RefSeq" id="WP_338175947.1">
    <property type="nucleotide sequence ID" value="NZ_JAEKNQ010000001.1"/>
</dbReference>
<sequence length="200" mass="22115">MLITVPLFLAFDAAGSARGWFASDPQPNSFIFPPGVPRASGCVSGGDRGDRKYAYRVAGTVGRLLAAILGAPPEADQAARALGIAMQRTNILRDIDEDLARRRVYLAAETLQRLGIQDLAQGERRPLLEDQIRVTEYWYRIGITGSSQLRRGRPGVLAAALMYRQILTQIGSDGFGRTRPWRSHVSRRRKAWLALLSLRA</sequence>
<dbReference type="EMBL" id="JAEKNQ010000001">
    <property type="protein sequence ID" value="MBJ7601595.1"/>
    <property type="molecule type" value="Genomic_DNA"/>
</dbReference>
<dbReference type="Gene3D" id="1.10.600.10">
    <property type="entry name" value="Farnesyl Diphosphate Synthase"/>
    <property type="match status" value="1"/>
</dbReference>
<dbReference type="Pfam" id="PF00494">
    <property type="entry name" value="SQS_PSY"/>
    <property type="match status" value="1"/>
</dbReference>
<comment type="caution">
    <text evidence="3">The sequence shown here is derived from an EMBL/GenBank/DDBJ whole genome shotgun (WGS) entry which is preliminary data.</text>
</comment>
<organism evidence="3 4">
    <name type="scientific">Candidatus Dormiibacter inghamiae</name>
    <dbReference type="NCBI Taxonomy" id="3127013"/>
    <lineage>
        <taxon>Bacteria</taxon>
        <taxon>Bacillati</taxon>
        <taxon>Candidatus Dormiibacterota</taxon>
        <taxon>Candidatus Dormibacteria</taxon>
        <taxon>Candidatus Dormibacterales</taxon>
        <taxon>Candidatus Dormibacteraceae</taxon>
        <taxon>Candidatus Dormiibacter</taxon>
    </lineage>
</organism>
<dbReference type="InterPro" id="IPR019845">
    <property type="entry name" value="Squalene/phytoene_synthase_CS"/>
</dbReference>
<keyword evidence="2" id="KW-0808">Transferase</keyword>